<dbReference type="GO" id="GO:0004888">
    <property type="term" value="F:transmembrane signaling receptor activity"/>
    <property type="evidence" value="ECO:0007669"/>
    <property type="project" value="TreeGrafter"/>
</dbReference>
<dbReference type="EMBL" id="JAHHUM010000705">
    <property type="protein sequence ID" value="KAK5617533.1"/>
    <property type="molecule type" value="Genomic_DNA"/>
</dbReference>
<dbReference type="PANTHER" id="PTHR11481">
    <property type="entry name" value="IMMUNOGLOBULIN FC RECEPTOR"/>
    <property type="match status" value="1"/>
</dbReference>
<evidence type="ECO:0000313" key="5">
    <source>
        <dbReference type="EMBL" id="KAK5617533.1"/>
    </source>
</evidence>
<dbReference type="InterPro" id="IPR007110">
    <property type="entry name" value="Ig-like_dom"/>
</dbReference>
<dbReference type="PANTHER" id="PTHR11481:SF64">
    <property type="entry name" value="FC RECEPTOR-LIKE PROTEIN 4"/>
    <property type="match status" value="1"/>
</dbReference>
<feature type="domain" description="Ig-like" evidence="4">
    <location>
        <begin position="151"/>
        <end position="234"/>
    </location>
</feature>
<reference evidence="5 6" key="1">
    <citation type="submission" date="2021-06" db="EMBL/GenBank/DDBJ databases">
        <authorList>
            <person name="Palmer J.M."/>
        </authorList>
    </citation>
    <scope>NUCLEOTIDE SEQUENCE [LARGE SCALE GENOMIC DNA]</scope>
    <source>
        <strain evidence="5 6">MEX-2019</strain>
        <tissue evidence="5">Muscle</tissue>
    </source>
</reference>
<comment type="caution">
    <text evidence="5">The sequence shown here is derived from an EMBL/GenBank/DDBJ whole genome shotgun (WGS) entry which is preliminary data.</text>
</comment>
<dbReference type="InterPro" id="IPR013783">
    <property type="entry name" value="Ig-like_fold"/>
</dbReference>
<keyword evidence="2" id="KW-1015">Disulfide bond</keyword>
<proteinExistence type="predicted"/>
<feature type="compositionally biased region" description="Basic residues" evidence="3">
    <location>
        <begin position="37"/>
        <end position="47"/>
    </location>
</feature>
<dbReference type="Gene3D" id="2.60.40.10">
    <property type="entry name" value="Immunoglobulins"/>
    <property type="match status" value="2"/>
</dbReference>
<dbReference type="InterPro" id="IPR036179">
    <property type="entry name" value="Ig-like_dom_sf"/>
</dbReference>
<dbReference type="AlphaFoldDB" id="A0AAV9S8L2"/>
<name>A0AAV9S8L2_9TELE</name>
<feature type="compositionally biased region" description="Low complexity" evidence="3">
    <location>
        <begin position="54"/>
        <end position="66"/>
    </location>
</feature>
<accession>A0AAV9S8L2</accession>
<sequence length="347" mass="37398">MSWNVFPARSSVGAGLKAREKGHLLASGTLAMIFPRGAKKGRPKPGKKGGSPTSGGPWAWTDSASASASSVRRKGVEISVAVSRGGNRPIPAQNPRNFPNASSREHWVRYGEFPLLAGRKWLNPLLLFQGKTPAGKGGDCGVQGPKAADKPRASLTAERTILTAGGSVALSCSVFFSAGWKIDWFRQESESSRAQLIRSNEPDGVLRVSEGGVYSCRGGRGDPVFYTETSNKVSIQKIEKLVPVLSVSPSWLSPGASVTLSCEVEPQSAGWRFFWYKAVPELSVRSYSFELLPNITSRTEQNSSIVHGQTHTAGYVCRAGRGEPLDYTGYSEPKFGLKILIQQLLSQ</sequence>
<gene>
    <name evidence="5" type="ORF">CRENBAI_004627</name>
</gene>
<organism evidence="5 6">
    <name type="scientific">Crenichthys baileyi</name>
    <name type="common">White River springfish</name>
    <dbReference type="NCBI Taxonomy" id="28760"/>
    <lineage>
        <taxon>Eukaryota</taxon>
        <taxon>Metazoa</taxon>
        <taxon>Chordata</taxon>
        <taxon>Craniata</taxon>
        <taxon>Vertebrata</taxon>
        <taxon>Euteleostomi</taxon>
        <taxon>Actinopterygii</taxon>
        <taxon>Neopterygii</taxon>
        <taxon>Teleostei</taxon>
        <taxon>Neoteleostei</taxon>
        <taxon>Acanthomorphata</taxon>
        <taxon>Ovalentaria</taxon>
        <taxon>Atherinomorphae</taxon>
        <taxon>Cyprinodontiformes</taxon>
        <taxon>Goodeidae</taxon>
        <taxon>Crenichthys</taxon>
    </lineage>
</organism>
<protein>
    <recommendedName>
        <fullName evidence="4">Ig-like domain-containing protein</fullName>
    </recommendedName>
</protein>
<evidence type="ECO:0000256" key="1">
    <source>
        <dbReference type="ARBA" id="ARBA00022729"/>
    </source>
</evidence>
<feature type="domain" description="Ig-like" evidence="4">
    <location>
        <begin position="243"/>
        <end position="319"/>
    </location>
</feature>
<dbReference type="SUPFAM" id="SSF48726">
    <property type="entry name" value="Immunoglobulin"/>
    <property type="match status" value="2"/>
</dbReference>
<dbReference type="Proteomes" id="UP001311232">
    <property type="component" value="Unassembled WGS sequence"/>
</dbReference>
<dbReference type="PROSITE" id="PS50835">
    <property type="entry name" value="IG_LIKE"/>
    <property type="match status" value="2"/>
</dbReference>
<dbReference type="GO" id="GO:0006955">
    <property type="term" value="P:immune response"/>
    <property type="evidence" value="ECO:0007669"/>
    <property type="project" value="TreeGrafter"/>
</dbReference>
<evidence type="ECO:0000256" key="2">
    <source>
        <dbReference type="ARBA" id="ARBA00023157"/>
    </source>
</evidence>
<dbReference type="InterPro" id="IPR050488">
    <property type="entry name" value="Ig_Fc_receptor"/>
</dbReference>
<keyword evidence="6" id="KW-1185">Reference proteome</keyword>
<evidence type="ECO:0000259" key="4">
    <source>
        <dbReference type="PROSITE" id="PS50835"/>
    </source>
</evidence>
<evidence type="ECO:0000313" key="6">
    <source>
        <dbReference type="Proteomes" id="UP001311232"/>
    </source>
</evidence>
<dbReference type="GO" id="GO:0009897">
    <property type="term" value="C:external side of plasma membrane"/>
    <property type="evidence" value="ECO:0007669"/>
    <property type="project" value="TreeGrafter"/>
</dbReference>
<feature type="region of interest" description="Disordered" evidence="3">
    <location>
        <begin position="35"/>
        <end position="66"/>
    </location>
</feature>
<dbReference type="GO" id="GO:0007166">
    <property type="term" value="P:cell surface receptor signaling pathway"/>
    <property type="evidence" value="ECO:0007669"/>
    <property type="project" value="TreeGrafter"/>
</dbReference>
<evidence type="ECO:0000256" key="3">
    <source>
        <dbReference type="SAM" id="MobiDB-lite"/>
    </source>
</evidence>
<keyword evidence="1" id="KW-0732">Signal</keyword>